<dbReference type="EMBL" id="CM001196">
    <property type="protein sequence ID" value="EGP92387.1"/>
    <property type="molecule type" value="Genomic_DNA"/>
</dbReference>
<name>F9WXY0_ZYMTI</name>
<dbReference type="KEGG" id="ztr:MYCGRDRAFT_102375"/>
<evidence type="ECO:0000313" key="1">
    <source>
        <dbReference type="EMBL" id="EGP92387.1"/>
    </source>
</evidence>
<dbReference type="AlphaFoldDB" id="F9WXY0"/>
<reference evidence="1 2" key="1">
    <citation type="journal article" date="2011" name="PLoS Genet.">
        <title>Finished genome of the fungal wheat pathogen Mycosphaerella graminicola reveals dispensome structure, chromosome plasticity, and stealth pathogenesis.</title>
        <authorList>
            <person name="Goodwin S.B."/>
            <person name="Ben M'barek S."/>
            <person name="Dhillon B."/>
            <person name="Wittenberg A.H.J."/>
            <person name="Crane C.F."/>
            <person name="Hane J.K."/>
            <person name="Foster A.J."/>
            <person name="Van der Lee T.A.J."/>
            <person name="Grimwood J."/>
            <person name="Aerts A."/>
            <person name="Antoniw J."/>
            <person name="Bailey A."/>
            <person name="Bluhm B."/>
            <person name="Bowler J."/>
            <person name="Bristow J."/>
            <person name="van der Burgt A."/>
            <person name="Canto-Canche B."/>
            <person name="Churchill A.C.L."/>
            <person name="Conde-Ferraez L."/>
            <person name="Cools H.J."/>
            <person name="Coutinho P.M."/>
            <person name="Csukai M."/>
            <person name="Dehal P."/>
            <person name="De Wit P."/>
            <person name="Donzelli B."/>
            <person name="van de Geest H.C."/>
            <person name="van Ham R.C.H.J."/>
            <person name="Hammond-Kosack K.E."/>
            <person name="Henrissat B."/>
            <person name="Kilian A."/>
            <person name="Kobayashi A.K."/>
            <person name="Koopmann E."/>
            <person name="Kourmpetis Y."/>
            <person name="Kuzniar A."/>
            <person name="Lindquist E."/>
            <person name="Lombard V."/>
            <person name="Maliepaard C."/>
            <person name="Martins N."/>
            <person name="Mehrabi R."/>
            <person name="Nap J.P.H."/>
            <person name="Ponomarenko A."/>
            <person name="Rudd J.J."/>
            <person name="Salamov A."/>
            <person name="Schmutz J."/>
            <person name="Schouten H.J."/>
            <person name="Shapiro H."/>
            <person name="Stergiopoulos I."/>
            <person name="Torriani S.F.F."/>
            <person name="Tu H."/>
            <person name="de Vries R.P."/>
            <person name="Waalwijk C."/>
            <person name="Ware S.B."/>
            <person name="Wiebenga A."/>
            <person name="Zwiers L.-H."/>
            <person name="Oliver R.P."/>
            <person name="Grigoriev I.V."/>
            <person name="Kema G.H.J."/>
        </authorList>
    </citation>
    <scope>NUCLEOTIDE SEQUENCE [LARGE SCALE GENOMIC DNA]</scope>
    <source>
        <strain evidence="2">CBS 115943 / IPO323</strain>
    </source>
</reference>
<evidence type="ECO:0000313" key="2">
    <source>
        <dbReference type="Proteomes" id="UP000008062"/>
    </source>
</evidence>
<accession>F9WXY0</accession>
<proteinExistence type="predicted"/>
<protein>
    <submittedName>
        <fullName evidence="1">Uncharacterized protein</fullName>
    </submittedName>
</protein>
<organism evidence="1 2">
    <name type="scientific">Zymoseptoria tritici (strain CBS 115943 / IPO323)</name>
    <name type="common">Speckled leaf blotch fungus</name>
    <name type="synonym">Septoria tritici</name>
    <dbReference type="NCBI Taxonomy" id="336722"/>
    <lineage>
        <taxon>Eukaryota</taxon>
        <taxon>Fungi</taxon>
        <taxon>Dikarya</taxon>
        <taxon>Ascomycota</taxon>
        <taxon>Pezizomycotina</taxon>
        <taxon>Dothideomycetes</taxon>
        <taxon>Dothideomycetidae</taxon>
        <taxon>Mycosphaerellales</taxon>
        <taxon>Mycosphaerellaceae</taxon>
        <taxon>Zymoseptoria</taxon>
    </lineage>
</organism>
<dbReference type="Proteomes" id="UP000008062">
    <property type="component" value="Chromosome 1"/>
</dbReference>
<keyword evidence="2" id="KW-1185">Reference proteome</keyword>
<dbReference type="GeneID" id="13394646"/>
<feature type="non-terminal residue" evidence="1">
    <location>
        <position position="105"/>
    </location>
</feature>
<gene>
    <name evidence="1" type="ORF">MYCGRDRAFT_102375</name>
</gene>
<dbReference type="RefSeq" id="XP_003857411.1">
    <property type="nucleotide sequence ID" value="XM_003857363.1"/>
</dbReference>
<dbReference type="HOGENOM" id="CLU_2243097_0_0_1"/>
<sequence length="105" mass="11845">MYRASCDLIRPMSPPSMARSTQYRPFRPSHLTRTFPAVVPLPQPPHHHQARLFPTQAPPAAAAHLPAPSPVVWWAVQLDSPSWSSLLCLPCDGTEERARRLTEHY</sequence>
<dbReference type="InParanoid" id="F9WXY0"/>